<dbReference type="PATRIC" id="fig|28037.100.peg.301"/>
<evidence type="ECO:0000259" key="2">
    <source>
        <dbReference type="PROSITE" id="PS50994"/>
    </source>
</evidence>
<evidence type="ECO:0000313" key="8">
    <source>
        <dbReference type="Proteomes" id="UP000033415"/>
    </source>
</evidence>
<dbReference type="AlphaFoldDB" id="A0A081QBI8"/>
<evidence type="ECO:0000313" key="4">
    <source>
        <dbReference type="EMBL" id="KJQ69750.1"/>
    </source>
</evidence>
<dbReference type="InterPro" id="IPR025246">
    <property type="entry name" value="IS30-like_HTH"/>
</dbReference>
<dbReference type="InterPro" id="IPR036397">
    <property type="entry name" value="RNaseH_sf"/>
</dbReference>
<dbReference type="NCBIfam" id="NF033563">
    <property type="entry name" value="transpos_IS30"/>
    <property type="match status" value="1"/>
</dbReference>
<dbReference type="InterPro" id="IPR012337">
    <property type="entry name" value="RNaseH-like_sf"/>
</dbReference>
<dbReference type="Proteomes" id="UP000028067">
    <property type="component" value="Unassembled WGS sequence"/>
</dbReference>
<evidence type="ECO:0000313" key="3">
    <source>
        <dbReference type="EMBL" id="KER07527.1"/>
    </source>
</evidence>
<dbReference type="InterPro" id="IPR001584">
    <property type="entry name" value="Integrase_cat-core"/>
</dbReference>
<evidence type="ECO:0000313" key="6">
    <source>
        <dbReference type="EMBL" id="SUN74526.1"/>
    </source>
</evidence>
<dbReference type="GO" id="GO:0006310">
    <property type="term" value="P:DNA recombination"/>
    <property type="evidence" value="ECO:0007669"/>
    <property type="project" value="UniProtKB-KW"/>
</dbReference>
<sequence length="388" mass="44940">MTKKQKHLTLEERIDIQTGISQQETFRSIAEKIRKDPSTISKEIKRNRIMHPTSVKSDCTDCPLLKKAPYVCNNCPKKRTDCGFNRYLYYAKKAQEQYKTMLRESREGIPLNKKSFYQMDKILSLGIQKKQSIYHIIQTHNLPVSKATVYRHAKLGYLTTKPIDFPRMVKFKARRKSRKVAIPKELKIGRTYQDFQELREIDDFFKWLEMDTVIGRPGGKLLLTFNVSFCNFLFALLLDNKTALEVATKFAALKERVMDGGYAFHQLFPVILTDNGSEFSYVEELERDIDGKSHLYFCDPSRPDQKGRIEKNHTVLRAILPKGTSFDQLTQKDVNLVISHVNSLKREEFQGKSAYNVFTFNFGEDIAALLGCQFVKPEDTHLSPDLLK</sequence>
<dbReference type="PANTHER" id="PTHR10948:SF23">
    <property type="entry name" value="TRANSPOSASE INSI FOR INSERTION SEQUENCE ELEMENT IS30A-RELATED"/>
    <property type="match status" value="1"/>
</dbReference>
<reference evidence="3 7" key="1">
    <citation type="submission" date="2014-05" db="EMBL/GenBank/DDBJ databases">
        <authorList>
            <person name="Daugherty S.C."/>
            <person name="Tallon L.J."/>
            <person name="Sadzewicz L."/>
            <person name="Kilian M."/>
            <person name="Tettelin H."/>
        </authorList>
    </citation>
    <scope>NUCLEOTIDE SEQUENCE [LARGE SCALE GENOMIC DNA]</scope>
    <source>
        <strain evidence="3 7">SK271</strain>
    </source>
</reference>
<dbReference type="Pfam" id="PF13936">
    <property type="entry name" value="HTH_38"/>
    <property type="match status" value="1"/>
</dbReference>
<dbReference type="PANTHER" id="PTHR10948">
    <property type="entry name" value="TRANSPOSASE"/>
    <property type="match status" value="1"/>
</dbReference>
<dbReference type="EMBL" id="UHFS01000002">
    <property type="protein sequence ID" value="SUN74526.1"/>
    <property type="molecule type" value="Genomic_DNA"/>
</dbReference>
<feature type="domain" description="Integrase catalytic" evidence="2">
    <location>
        <begin position="196"/>
        <end position="362"/>
    </location>
</feature>
<proteinExistence type="predicted"/>
<dbReference type="Proteomes" id="UP000033590">
    <property type="component" value="Unassembled WGS sequence"/>
</dbReference>
<dbReference type="Proteomes" id="UP000255482">
    <property type="component" value="Unassembled WGS sequence"/>
</dbReference>
<dbReference type="InterPro" id="IPR051917">
    <property type="entry name" value="Transposase-Integrase"/>
</dbReference>
<name>A0A081QBI8_STRMT</name>
<keyword evidence="1" id="KW-0233">DNA recombination</keyword>
<protein>
    <submittedName>
        <fullName evidence="3">Integrase core domain protein</fullName>
    </submittedName>
    <submittedName>
        <fullName evidence="4 6">Transposase</fullName>
    </submittedName>
</protein>
<evidence type="ECO:0000256" key="1">
    <source>
        <dbReference type="ARBA" id="ARBA00023172"/>
    </source>
</evidence>
<dbReference type="InterPro" id="IPR053392">
    <property type="entry name" value="Transposase_IS30-like"/>
</dbReference>
<dbReference type="Gene3D" id="3.30.420.10">
    <property type="entry name" value="Ribonuclease H-like superfamily/Ribonuclease H"/>
    <property type="match status" value="1"/>
</dbReference>
<dbReference type="RefSeq" id="WP_000163015.1">
    <property type="nucleotide sequence ID" value="NZ_CP046335.1"/>
</dbReference>
<evidence type="ECO:0000313" key="7">
    <source>
        <dbReference type="Proteomes" id="UP000028067"/>
    </source>
</evidence>
<reference evidence="6 10" key="3">
    <citation type="submission" date="2018-06" db="EMBL/GenBank/DDBJ databases">
        <authorList>
            <consortium name="Pathogen Informatics"/>
            <person name="Doyle S."/>
        </authorList>
    </citation>
    <scope>NUCLEOTIDE SEQUENCE [LARGE SCALE GENOMIC DNA]</scope>
    <source>
        <strain evidence="6 10">NCTC12261</strain>
    </source>
</reference>
<dbReference type="GO" id="GO:0004803">
    <property type="term" value="F:transposase activity"/>
    <property type="evidence" value="ECO:0007669"/>
    <property type="project" value="TreeGrafter"/>
</dbReference>
<evidence type="ECO:0000313" key="5">
    <source>
        <dbReference type="EMBL" id="KJQ75753.1"/>
    </source>
</evidence>
<dbReference type="SUPFAM" id="SSF53098">
    <property type="entry name" value="Ribonuclease H-like"/>
    <property type="match status" value="1"/>
</dbReference>
<gene>
    <name evidence="6" type="primary">tnpA</name>
    <name evidence="6" type="ORF">NCTC12261_00490</name>
    <name evidence="3" type="ORF">SK271_1593</name>
    <name evidence="4" type="ORF">TZ91_01588</name>
    <name evidence="5" type="ORF">TZ93_00221</name>
</gene>
<comment type="caution">
    <text evidence="3">The sequence shown here is derived from an EMBL/GenBank/DDBJ whole genome shotgun (WGS) entry which is preliminary data.</text>
</comment>
<dbReference type="GO" id="GO:0032196">
    <property type="term" value="P:transposition"/>
    <property type="evidence" value="ECO:0007669"/>
    <property type="project" value="TreeGrafter"/>
</dbReference>
<reference evidence="8 9" key="2">
    <citation type="submission" date="2015-02" db="EMBL/GenBank/DDBJ databases">
        <title>Evolution of amylase-binding proteins of oral streptococcal species.</title>
        <authorList>
            <person name="Haase E.M."/>
        </authorList>
    </citation>
    <scope>NUCLEOTIDE SEQUENCE [LARGE SCALE GENOMIC DNA]</scope>
    <source>
        <strain evidence="4 8">SK137</strain>
        <strain evidence="5 9">SK145</strain>
    </source>
</reference>
<dbReference type="PROSITE" id="PS50994">
    <property type="entry name" value="INTEGRASE"/>
    <property type="match status" value="1"/>
</dbReference>
<accession>A0A081QBI8</accession>
<dbReference type="Proteomes" id="UP000033415">
    <property type="component" value="Unassembled WGS sequence"/>
</dbReference>
<dbReference type="EMBL" id="JYGQ01000004">
    <property type="protein sequence ID" value="KJQ69750.1"/>
    <property type="molecule type" value="Genomic_DNA"/>
</dbReference>
<evidence type="ECO:0000313" key="9">
    <source>
        <dbReference type="Proteomes" id="UP000033590"/>
    </source>
</evidence>
<organism evidence="3 7">
    <name type="scientific">Streptococcus mitis</name>
    <dbReference type="NCBI Taxonomy" id="28037"/>
    <lineage>
        <taxon>Bacteria</taxon>
        <taxon>Bacillati</taxon>
        <taxon>Bacillota</taxon>
        <taxon>Bacilli</taxon>
        <taxon>Lactobacillales</taxon>
        <taxon>Streptococcaceae</taxon>
        <taxon>Streptococcus</taxon>
        <taxon>Streptococcus mitis group</taxon>
    </lineage>
</organism>
<dbReference type="GO" id="GO:0005829">
    <property type="term" value="C:cytosol"/>
    <property type="evidence" value="ECO:0007669"/>
    <property type="project" value="TreeGrafter"/>
</dbReference>
<dbReference type="EMBL" id="JPGW01000013">
    <property type="protein sequence ID" value="KER07527.1"/>
    <property type="molecule type" value="Genomic_DNA"/>
</dbReference>
<dbReference type="OrthoDB" id="2207416at2"/>
<dbReference type="EMBL" id="JYGS01000001">
    <property type="protein sequence ID" value="KJQ75753.1"/>
    <property type="molecule type" value="Genomic_DNA"/>
</dbReference>
<dbReference type="GO" id="GO:0015074">
    <property type="term" value="P:DNA integration"/>
    <property type="evidence" value="ECO:0007669"/>
    <property type="project" value="InterPro"/>
</dbReference>
<dbReference type="GO" id="GO:0003676">
    <property type="term" value="F:nucleic acid binding"/>
    <property type="evidence" value="ECO:0007669"/>
    <property type="project" value="InterPro"/>
</dbReference>
<evidence type="ECO:0000313" key="10">
    <source>
        <dbReference type="Proteomes" id="UP000255482"/>
    </source>
</evidence>